<protein>
    <submittedName>
        <fullName evidence="5">DUF563 domain-containing protein</fullName>
    </submittedName>
</protein>
<proteinExistence type="predicted"/>
<dbReference type="PANTHER" id="PTHR20961">
    <property type="entry name" value="GLYCOSYLTRANSFERASE"/>
    <property type="match status" value="1"/>
</dbReference>
<keyword evidence="2" id="KW-0808">Transferase</keyword>
<dbReference type="InterPro" id="IPR049625">
    <property type="entry name" value="Glyco_transf_61_cat"/>
</dbReference>
<evidence type="ECO:0000259" key="4">
    <source>
        <dbReference type="Pfam" id="PF04577"/>
    </source>
</evidence>
<evidence type="ECO:0000313" key="5">
    <source>
        <dbReference type="EMBL" id="MBT1695484.1"/>
    </source>
</evidence>
<dbReference type="InterPro" id="IPR007657">
    <property type="entry name" value="Glycosyltransferase_61"/>
</dbReference>
<dbReference type="RefSeq" id="WP_254159705.1">
    <property type="nucleotide sequence ID" value="NZ_JAHESF010000001.1"/>
</dbReference>
<feature type="domain" description="Glycosyltransferase 61 catalytic" evidence="4">
    <location>
        <begin position="120"/>
        <end position="295"/>
    </location>
</feature>
<dbReference type="Pfam" id="PF04577">
    <property type="entry name" value="Glyco_transf_61"/>
    <property type="match status" value="1"/>
</dbReference>
<gene>
    <name evidence="5" type="ORF">KK083_01260</name>
</gene>
<evidence type="ECO:0000256" key="1">
    <source>
        <dbReference type="ARBA" id="ARBA00022676"/>
    </source>
</evidence>
<evidence type="ECO:0000256" key="2">
    <source>
        <dbReference type="ARBA" id="ARBA00022679"/>
    </source>
</evidence>
<dbReference type="GO" id="GO:0016757">
    <property type="term" value="F:glycosyltransferase activity"/>
    <property type="evidence" value="ECO:0007669"/>
    <property type="project" value="UniProtKB-KW"/>
</dbReference>
<evidence type="ECO:0000256" key="3">
    <source>
        <dbReference type="ARBA" id="ARBA00023180"/>
    </source>
</evidence>
<name>A0AAP2GGZ5_9BACT</name>
<evidence type="ECO:0000313" key="6">
    <source>
        <dbReference type="Proteomes" id="UP001319200"/>
    </source>
</evidence>
<dbReference type="EMBL" id="JAHESF010000001">
    <property type="protein sequence ID" value="MBT1695484.1"/>
    <property type="molecule type" value="Genomic_DNA"/>
</dbReference>
<dbReference type="AlphaFoldDB" id="A0AAP2GGZ5"/>
<keyword evidence="1" id="KW-0328">Glycosyltransferase</keyword>
<organism evidence="5 6">
    <name type="scientific">Chryseosolibacter histidini</name>
    <dbReference type="NCBI Taxonomy" id="2782349"/>
    <lineage>
        <taxon>Bacteria</taxon>
        <taxon>Pseudomonadati</taxon>
        <taxon>Bacteroidota</taxon>
        <taxon>Cytophagia</taxon>
        <taxon>Cytophagales</taxon>
        <taxon>Chryseotaleaceae</taxon>
        <taxon>Chryseosolibacter</taxon>
    </lineage>
</organism>
<reference evidence="5 6" key="1">
    <citation type="submission" date="2021-05" db="EMBL/GenBank/DDBJ databases">
        <title>A Polyphasic approach of four new species of the genus Ohtaekwangia: Ohtaekwangia histidinii sp. nov., Ohtaekwangia cretensis sp. nov., Ohtaekwangia indiensis sp. nov., Ohtaekwangia reichenbachii sp. nov. from diverse environment.</title>
        <authorList>
            <person name="Octaviana S."/>
        </authorList>
    </citation>
    <scope>NUCLEOTIDE SEQUENCE [LARGE SCALE GENOMIC DNA]</scope>
    <source>
        <strain evidence="5 6">PWU4</strain>
    </source>
</reference>
<accession>A0AAP2GGZ5</accession>
<dbReference type="Proteomes" id="UP001319200">
    <property type="component" value="Unassembled WGS sequence"/>
</dbReference>
<keyword evidence="3" id="KW-0325">Glycoprotein</keyword>
<sequence>MSVPKTHITVAQLLAENKACIYHKIREEEAIPLPLFPLDPDHQWKHARFPENFVLEIPMGKVFGRHGVVITPDNKIIKETGFEWTRPIEKHTVFEMEAMPELTYVDLTVAVIAAQAPANYYHWMLEIIPRIKMLKDSKVPFDKLYVPYLRFNFQWESLGKLGFTEKDLILGYQGLYIQAARVVAPSLVNYKCATNPPWAIQFLRDVFLPGDSNGLPQNKRLYISRKDVTTDWARRYITNAGEVWSYLQSKGFDKVVLEDLPLDAQVKLFNAAEIVLGPHGAGLANLVFCRPGTKVFEFFHPELLDQAYWFLSDQLKLEHHCLTTSLDALTPTEKEKGDIFIPVKTLEDNLRLVEPN</sequence>
<comment type="caution">
    <text evidence="5">The sequence shown here is derived from an EMBL/GenBank/DDBJ whole genome shotgun (WGS) entry which is preliminary data.</text>
</comment>
<keyword evidence="6" id="KW-1185">Reference proteome</keyword>